<evidence type="ECO:0000256" key="1">
    <source>
        <dbReference type="ARBA" id="ARBA00004613"/>
    </source>
</evidence>
<dbReference type="InterPro" id="IPR029277">
    <property type="entry name" value="SVWC_dom"/>
</dbReference>
<protein>
    <recommendedName>
        <fullName evidence="4">Single domain-containing protein</fullName>
    </recommendedName>
</protein>
<evidence type="ECO:0000256" key="2">
    <source>
        <dbReference type="ARBA" id="ARBA00022525"/>
    </source>
</evidence>
<feature type="signal peptide" evidence="3">
    <location>
        <begin position="1"/>
        <end position="24"/>
    </location>
</feature>
<proteinExistence type="evidence at transcript level"/>
<dbReference type="Pfam" id="PF15430">
    <property type="entry name" value="SVWC"/>
    <property type="match status" value="1"/>
</dbReference>
<evidence type="ECO:0000259" key="4">
    <source>
        <dbReference type="SMART" id="SM01318"/>
    </source>
</evidence>
<sequence length="101" mass="10822">MRCQAVVLVAMAAVFVAEWELSAGYVSIGKVPVENGKCLYNGTEIAPGQPLYAEFPCEEWECTKEGDLTITGCGRVSAGRDCTLLKGSGVYPRCCDQVACH</sequence>
<feature type="domain" description="Single" evidence="4">
    <location>
        <begin position="38"/>
        <end position="100"/>
    </location>
</feature>
<reference evidence="5" key="1">
    <citation type="submission" date="2014-03" db="EMBL/GenBank/DDBJ databases">
        <title>The sialotranscriptome of Amblyomma triste, Amblyomma parvum and Amblyomma cajennense ticks, uncovered by 454-based RNA-seq.</title>
        <authorList>
            <person name="Garcia G.R."/>
            <person name="Gardinassi L.G."/>
            <person name="Ribeiro J.M."/>
            <person name="Anatriello E."/>
            <person name="Ferreira B.R."/>
            <person name="Moreira H.N."/>
            <person name="Mafra C."/>
            <person name="Olegario M.M."/>
            <person name="Szabo P.J."/>
            <person name="Miranda-Santos I.K."/>
            <person name="Maruyama S.R."/>
        </authorList>
    </citation>
    <scope>NUCLEOTIDE SEQUENCE</scope>
    <source>
        <strain evidence="5">Mato Grasso do Sul</strain>
        <tissue evidence="5">Salivary glands</tissue>
    </source>
</reference>
<dbReference type="AlphaFoldDB" id="A0A023G9A6"/>
<evidence type="ECO:0000313" key="5">
    <source>
        <dbReference type="EMBL" id="JAC30397.1"/>
    </source>
</evidence>
<keyword evidence="2" id="KW-0964">Secreted</keyword>
<evidence type="ECO:0000256" key="3">
    <source>
        <dbReference type="SAM" id="SignalP"/>
    </source>
</evidence>
<dbReference type="EMBL" id="GBBM01005021">
    <property type="protein sequence ID" value="JAC30397.1"/>
    <property type="molecule type" value="mRNA"/>
</dbReference>
<dbReference type="SMART" id="SM01318">
    <property type="entry name" value="SVWC"/>
    <property type="match status" value="1"/>
</dbReference>
<feature type="chain" id="PRO_5001518400" description="Single domain-containing protein" evidence="3">
    <location>
        <begin position="25"/>
        <end position="101"/>
    </location>
</feature>
<accession>A0A023G9A6</accession>
<keyword evidence="3" id="KW-0732">Signal</keyword>
<name>A0A023G9A6_AMBTT</name>
<dbReference type="GO" id="GO:0005576">
    <property type="term" value="C:extracellular region"/>
    <property type="evidence" value="ECO:0007669"/>
    <property type="project" value="UniProtKB-SubCell"/>
</dbReference>
<organism evidence="5">
    <name type="scientific">Amblyomma triste</name>
    <name type="common">Neotropical tick</name>
    <dbReference type="NCBI Taxonomy" id="251400"/>
    <lineage>
        <taxon>Eukaryota</taxon>
        <taxon>Metazoa</taxon>
        <taxon>Ecdysozoa</taxon>
        <taxon>Arthropoda</taxon>
        <taxon>Chelicerata</taxon>
        <taxon>Arachnida</taxon>
        <taxon>Acari</taxon>
        <taxon>Parasitiformes</taxon>
        <taxon>Ixodida</taxon>
        <taxon>Ixodoidea</taxon>
        <taxon>Ixodidae</taxon>
        <taxon>Amblyomminae</taxon>
        <taxon>Amblyomma</taxon>
    </lineage>
</organism>
<comment type="subcellular location">
    <subcellularLocation>
        <location evidence="1">Secreted</location>
    </subcellularLocation>
</comment>